<proteinExistence type="inferred from homology"/>
<evidence type="ECO:0000256" key="1">
    <source>
        <dbReference type="ARBA" id="ARBA00004496"/>
    </source>
</evidence>
<reference evidence="6 7" key="1">
    <citation type="submission" date="2018-04" db="EMBL/GenBank/DDBJ databases">
        <title>Camelliibacillus theae gen. nov., sp. nov., isolated from Pu'er tea.</title>
        <authorList>
            <person name="Niu L."/>
        </authorList>
    </citation>
    <scope>NUCLEOTIDE SEQUENCE [LARGE SCALE GENOMIC DNA]</scope>
    <source>
        <strain evidence="6 7">T8</strain>
    </source>
</reference>
<accession>A0A2U1K752</accession>
<dbReference type="Gene3D" id="1.10.520.30">
    <property type="entry name" value="AF1862-like domain"/>
    <property type="match status" value="1"/>
</dbReference>
<keyword evidence="4" id="KW-0051">Antiviral defense</keyword>
<comment type="similarity">
    <text evidence="2">Belongs to the CRISPR system Cmr5 family.</text>
</comment>
<comment type="caution">
    <text evidence="6">The sequence shown here is derived from an EMBL/GenBank/DDBJ whole genome shotgun (WGS) entry which is preliminary data.</text>
</comment>
<evidence type="ECO:0000256" key="2">
    <source>
        <dbReference type="ARBA" id="ARBA00006161"/>
    </source>
</evidence>
<organism evidence="6 7">
    <name type="scientific">Pueribacillus theae</name>
    <dbReference type="NCBI Taxonomy" id="2171751"/>
    <lineage>
        <taxon>Bacteria</taxon>
        <taxon>Bacillati</taxon>
        <taxon>Bacillota</taxon>
        <taxon>Bacilli</taxon>
        <taxon>Bacillales</taxon>
        <taxon>Bacillaceae</taxon>
        <taxon>Pueribacillus</taxon>
    </lineage>
</organism>
<dbReference type="RefSeq" id="WP_116553371.1">
    <property type="nucleotide sequence ID" value="NZ_QCZG01000003.1"/>
</dbReference>
<dbReference type="OrthoDB" id="1716617at2"/>
<evidence type="ECO:0000256" key="4">
    <source>
        <dbReference type="ARBA" id="ARBA00023118"/>
    </source>
</evidence>
<dbReference type="AlphaFoldDB" id="A0A2U1K752"/>
<evidence type="ECO:0000256" key="5">
    <source>
        <dbReference type="ARBA" id="ARBA00030001"/>
    </source>
</evidence>
<evidence type="ECO:0000256" key="3">
    <source>
        <dbReference type="ARBA" id="ARBA00022490"/>
    </source>
</evidence>
<keyword evidence="3" id="KW-0963">Cytoplasm</keyword>
<dbReference type="CDD" id="cd09749">
    <property type="entry name" value="Cmr5_III-B"/>
    <property type="match status" value="1"/>
</dbReference>
<name>A0A2U1K752_9BACI</name>
<dbReference type="Pfam" id="PF09701">
    <property type="entry name" value="Cas_Cmr5"/>
    <property type="match status" value="1"/>
</dbReference>
<dbReference type="InterPro" id="IPR010160">
    <property type="entry name" value="CRISPR-assoc_prot_Cmr5"/>
</dbReference>
<dbReference type="Proteomes" id="UP000245998">
    <property type="component" value="Unassembled WGS sequence"/>
</dbReference>
<dbReference type="InterPro" id="IPR023101">
    <property type="entry name" value="AF1862-like_dom_sf"/>
</dbReference>
<protein>
    <recommendedName>
        <fullName evidence="5">CRISPR type III-B/RAMP module-associated protein Cmr5</fullName>
    </recommendedName>
</protein>
<dbReference type="SUPFAM" id="SSF158568">
    <property type="entry name" value="AF1862-like"/>
    <property type="match status" value="1"/>
</dbReference>
<dbReference type="GO" id="GO:0005737">
    <property type="term" value="C:cytoplasm"/>
    <property type="evidence" value="ECO:0007669"/>
    <property type="project" value="UniProtKB-SubCell"/>
</dbReference>
<evidence type="ECO:0000313" key="6">
    <source>
        <dbReference type="EMBL" id="PWA13085.1"/>
    </source>
</evidence>
<comment type="subcellular location">
    <subcellularLocation>
        <location evidence="1">Cytoplasm</location>
    </subcellularLocation>
</comment>
<dbReference type="EMBL" id="QCZG01000003">
    <property type="protein sequence ID" value="PWA13085.1"/>
    <property type="molecule type" value="Genomic_DNA"/>
</dbReference>
<keyword evidence="7" id="KW-1185">Reference proteome</keyword>
<dbReference type="NCBIfam" id="TIGR01881">
    <property type="entry name" value="cas_Cmr5"/>
    <property type="match status" value="1"/>
</dbReference>
<sequence length="132" mass="15640">MVNQSIHLVESGRAKFAYDMVKQLMKNNNSKKEEVRSYIKRLPLMIQTNGLGQALAFYYSKEKEHQDIYKVISTWFSPKEKHTFITIDEELIYAITKMNRSTYRMITNEVIELLIWMRRFADGYMKRSGGSQ</sequence>
<dbReference type="GO" id="GO:0051607">
    <property type="term" value="P:defense response to virus"/>
    <property type="evidence" value="ECO:0007669"/>
    <property type="project" value="UniProtKB-KW"/>
</dbReference>
<evidence type="ECO:0000313" key="7">
    <source>
        <dbReference type="Proteomes" id="UP000245998"/>
    </source>
</evidence>
<gene>
    <name evidence="6" type="primary">cmr5</name>
    <name evidence="6" type="ORF">DCC39_02860</name>
</gene>